<evidence type="ECO:0000256" key="1">
    <source>
        <dbReference type="ARBA" id="ARBA00010515"/>
    </source>
</evidence>
<accession>A0A7L4YMA4</accession>
<dbReference type="SUPFAM" id="SSF53474">
    <property type="entry name" value="alpha/beta-Hydrolases"/>
    <property type="match status" value="1"/>
</dbReference>
<dbReference type="Pfam" id="PF07859">
    <property type="entry name" value="Abhydrolase_3"/>
    <property type="match status" value="1"/>
</dbReference>
<dbReference type="OrthoDB" id="9803828at2"/>
<keyword evidence="2 4" id="KW-0378">Hydrolase</keyword>
<evidence type="ECO:0000259" key="3">
    <source>
        <dbReference type="Pfam" id="PF07859"/>
    </source>
</evidence>
<evidence type="ECO:0000313" key="5">
    <source>
        <dbReference type="Proteomes" id="UP000463857"/>
    </source>
</evidence>
<feature type="domain" description="Alpha/beta hydrolase fold-3" evidence="3">
    <location>
        <begin position="75"/>
        <end position="269"/>
    </location>
</feature>
<dbReference type="PANTHER" id="PTHR48081">
    <property type="entry name" value="AB HYDROLASE SUPERFAMILY PROTEIN C4A8.06C"/>
    <property type="match status" value="1"/>
</dbReference>
<dbReference type="InterPro" id="IPR013094">
    <property type="entry name" value="AB_hydrolase_3"/>
</dbReference>
<sequence>MRRQNLPYPVVRAVVKYGLRPGLGGPLSVTAQRRYLDRMSGAIPLPSDITAEQITLGGRPALRITAADTDTSRAIVHLHGGAYTVGSPVSYQGFGANLARLTGHPVYLPDYRLAPEDPYPAALDDAVAAAREVASDHGSYSLGGDSAGGGLALATTHRLIDESGPVPARLGLIAPWVDLTDDLPDRRSDIVVRRKWGLSSAEAYVGDRDPGEPGISPIYADKSKLPPTLVQVGRREVLHSQVLRWVELARGDGADVRLVEFDRLWHVAHLHADFFAEAYGALAEYAAFLR</sequence>
<keyword evidence="5" id="KW-1185">Reference proteome</keyword>
<dbReference type="InParanoid" id="A0A7L4YMA4"/>
<dbReference type="GO" id="GO:0004806">
    <property type="term" value="F:triacylglycerol lipase activity"/>
    <property type="evidence" value="ECO:0007669"/>
    <property type="project" value="TreeGrafter"/>
</dbReference>
<evidence type="ECO:0000313" key="4">
    <source>
        <dbReference type="EMBL" id="QHC00208.1"/>
    </source>
</evidence>
<comment type="similarity">
    <text evidence="1">Belongs to the 'GDXG' lipolytic enzyme family.</text>
</comment>
<dbReference type="Gene3D" id="3.40.50.1820">
    <property type="entry name" value="alpha/beta hydrolase"/>
    <property type="match status" value="1"/>
</dbReference>
<gene>
    <name evidence="4" type="ORF">EK0264_07915</name>
</gene>
<reference evidence="4 5" key="1">
    <citation type="journal article" date="2018" name="Int. J. Syst. Evol. Microbiol.">
        <title>Epidermidibacterium keratini gen. nov., sp. nov., a member of the family Sporichthyaceae, isolated from keratin epidermis.</title>
        <authorList>
            <person name="Lee D.G."/>
            <person name="Trujillo M.E."/>
            <person name="Kang S."/>
            <person name="Nam J.J."/>
            <person name="Kim Y.J."/>
        </authorList>
    </citation>
    <scope>NUCLEOTIDE SEQUENCE [LARGE SCALE GENOMIC DNA]</scope>
    <source>
        <strain evidence="4 5">EPI-7</strain>
    </source>
</reference>
<dbReference type="EMBL" id="CP047156">
    <property type="protein sequence ID" value="QHC00208.1"/>
    <property type="molecule type" value="Genomic_DNA"/>
</dbReference>
<dbReference type="InterPro" id="IPR029058">
    <property type="entry name" value="AB_hydrolase_fold"/>
</dbReference>
<dbReference type="AlphaFoldDB" id="A0A7L4YMA4"/>
<organism evidence="4 5">
    <name type="scientific">Epidermidibacterium keratini</name>
    <dbReference type="NCBI Taxonomy" id="1891644"/>
    <lineage>
        <taxon>Bacteria</taxon>
        <taxon>Bacillati</taxon>
        <taxon>Actinomycetota</taxon>
        <taxon>Actinomycetes</taxon>
        <taxon>Sporichthyales</taxon>
        <taxon>Sporichthyaceae</taxon>
        <taxon>Epidermidibacterium</taxon>
    </lineage>
</organism>
<name>A0A7L4YMA4_9ACTN</name>
<dbReference type="KEGG" id="eke:EK0264_07915"/>
<dbReference type="PANTHER" id="PTHR48081:SF30">
    <property type="entry name" value="ACETYL-HYDROLASE LIPR-RELATED"/>
    <property type="match status" value="1"/>
</dbReference>
<dbReference type="InterPro" id="IPR050300">
    <property type="entry name" value="GDXG_lipolytic_enzyme"/>
</dbReference>
<protein>
    <submittedName>
        <fullName evidence="4">Alpha/beta hydrolase fold domain-containing protein</fullName>
    </submittedName>
</protein>
<dbReference type="Proteomes" id="UP000463857">
    <property type="component" value="Chromosome"/>
</dbReference>
<evidence type="ECO:0000256" key="2">
    <source>
        <dbReference type="ARBA" id="ARBA00022801"/>
    </source>
</evidence>
<dbReference type="RefSeq" id="WP_159544462.1">
    <property type="nucleotide sequence ID" value="NZ_CP047156.1"/>
</dbReference>
<proteinExistence type="inferred from homology"/>